<proteinExistence type="predicted"/>
<dbReference type="HOGENOM" id="CLU_2979729_0_0_1"/>
<organism evidence="1 2">
    <name type="scientific">Paxillus rubicundulus Ve08.2h10</name>
    <dbReference type="NCBI Taxonomy" id="930991"/>
    <lineage>
        <taxon>Eukaryota</taxon>
        <taxon>Fungi</taxon>
        <taxon>Dikarya</taxon>
        <taxon>Basidiomycota</taxon>
        <taxon>Agaricomycotina</taxon>
        <taxon>Agaricomycetes</taxon>
        <taxon>Agaricomycetidae</taxon>
        <taxon>Boletales</taxon>
        <taxon>Paxilineae</taxon>
        <taxon>Paxillaceae</taxon>
        <taxon>Paxillus</taxon>
    </lineage>
</organism>
<name>A0A0D0E0B2_9AGAM</name>
<dbReference type="AlphaFoldDB" id="A0A0D0E0B2"/>
<evidence type="ECO:0000313" key="2">
    <source>
        <dbReference type="Proteomes" id="UP000054538"/>
    </source>
</evidence>
<keyword evidence="2" id="KW-1185">Reference proteome</keyword>
<dbReference type="EMBL" id="KN824973">
    <property type="protein sequence ID" value="KIK96696.1"/>
    <property type="molecule type" value="Genomic_DNA"/>
</dbReference>
<evidence type="ECO:0000313" key="1">
    <source>
        <dbReference type="EMBL" id="KIK96696.1"/>
    </source>
</evidence>
<protein>
    <submittedName>
        <fullName evidence="1">Uncharacterized protein</fullName>
    </submittedName>
</protein>
<sequence length="58" mass="6382">MKVIAAGPSCIMQVSNDSTQYQVLHTEDETTSIFRLGVLVCPPAPQPRFVSKHLIDLV</sequence>
<dbReference type="Proteomes" id="UP000054538">
    <property type="component" value="Unassembled WGS sequence"/>
</dbReference>
<reference evidence="1 2" key="1">
    <citation type="submission" date="2014-04" db="EMBL/GenBank/DDBJ databases">
        <authorList>
            <consortium name="DOE Joint Genome Institute"/>
            <person name="Kuo A."/>
            <person name="Kohler A."/>
            <person name="Jargeat P."/>
            <person name="Nagy L.G."/>
            <person name="Floudas D."/>
            <person name="Copeland A."/>
            <person name="Barry K.W."/>
            <person name="Cichocki N."/>
            <person name="Veneault-Fourrey C."/>
            <person name="LaButti K."/>
            <person name="Lindquist E.A."/>
            <person name="Lipzen A."/>
            <person name="Lundell T."/>
            <person name="Morin E."/>
            <person name="Murat C."/>
            <person name="Sun H."/>
            <person name="Tunlid A."/>
            <person name="Henrissat B."/>
            <person name="Grigoriev I.V."/>
            <person name="Hibbett D.S."/>
            <person name="Martin F."/>
            <person name="Nordberg H.P."/>
            <person name="Cantor M.N."/>
            <person name="Hua S.X."/>
        </authorList>
    </citation>
    <scope>NUCLEOTIDE SEQUENCE [LARGE SCALE GENOMIC DNA]</scope>
    <source>
        <strain evidence="1 2">Ve08.2h10</strain>
    </source>
</reference>
<reference evidence="2" key="2">
    <citation type="submission" date="2015-01" db="EMBL/GenBank/DDBJ databases">
        <title>Evolutionary Origins and Diversification of the Mycorrhizal Mutualists.</title>
        <authorList>
            <consortium name="DOE Joint Genome Institute"/>
            <consortium name="Mycorrhizal Genomics Consortium"/>
            <person name="Kohler A."/>
            <person name="Kuo A."/>
            <person name="Nagy L.G."/>
            <person name="Floudas D."/>
            <person name="Copeland A."/>
            <person name="Barry K.W."/>
            <person name="Cichocki N."/>
            <person name="Veneault-Fourrey C."/>
            <person name="LaButti K."/>
            <person name="Lindquist E.A."/>
            <person name="Lipzen A."/>
            <person name="Lundell T."/>
            <person name="Morin E."/>
            <person name="Murat C."/>
            <person name="Riley R."/>
            <person name="Ohm R."/>
            <person name="Sun H."/>
            <person name="Tunlid A."/>
            <person name="Henrissat B."/>
            <person name="Grigoriev I.V."/>
            <person name="Hibbett D.S."/>
            <person name="Martin F."/>
        </authorList>
    </citation>
    <scope>NUCLEOTIDE SEQUENCE [LARGE SCALE GENOMIC DNA]</scope>
    <source>
        <strain evidence="2">Ve08.2h10</strain>
    </source>
</reference>
<dbReference type="InParanoid" id="A0A0D0E0B2"/>
<gene>
    <name evidence="1" type="ORF">PAXRUDRAFT_825673</name>
</gene>
<accession>A0A0D0E0B2</accession>